<evidence type="ECO:0000313" key="3">
    <source>
        <dbReference type="Proteomes" id="UP000236736"/>
    </source>
</evidence>
<keyword evidence="3" id="KW-1185">Reference proteome</keyword>
<sequence>MCAELLITYFCHFMNKAAKNISKNKLRDFFVFAAMLLVLLTSCPIKNGLLSLADIPVNTEQGSAKKTNLISGYGVEKCFYSETADTIISQEISISANDLLPALLLTATFLFLLGYIFCKEQSHPLYGNLKIYGTLPIFLQYRKLIL</sequence>
<protein>
    <submittedName>
        <fullName evidence="2">Uncharacterized protein</fullName>
    </submittedName>
</protein>
<gene>
    <name evidence="2" type="ORF">SAMN03080598_01204</name>
</gene>
<organism evidence="2 3">
    <name type="scientific">Algoriphagus boritolerans DSM 17298 = JCM 18970</name>
    <dbReference type="NCBI Taxonomy" id="1120964"/>
    <lineage>
        <taxon>Bacteria</taxon>
        <taxon>Pseudomonadati</taxon>
        <taxon>Bacteroidota</taxon>
        <taxon>Cytophagia</taxon>
        <taxon>Cytophagales</taxon>
        <taxon>Cyclobacteriaceae</taxon>
        <taxon>Algoriphagus</taxon>
    </lineage>
</organism>
<keyword evidence="1" id="KW-1133">Transmembrane helix</keyword>
<evidence type="ECO:0000256" key="1">
    <source>
        <dbReference type="SAM" id="Phobius"/>
    </source>
</evidence>
<keyword evidence="1" id="KW-0812">Transmembrane</keyword>
<name>A0A1H5UFD6_9BACT</name>
<proteinExistence type="predicted"/>
<dbReference type="AlphaFoldDB" id="A0A1H5UFD6"/>
<feature type="transmembrane region" description="Helical" evidence="1">
    <location>
        <begin position="99"/>
        <end position="118"/>
    </location>
</feature>
<keyword evidence="1" id="KW-0472">Membrane</keyword>
<accession>A0A1H5UFD6</accession>
<feature type="transmembrane region" description="Helical" evidence="1">
    <location>
        <begin position="29"/>
        <end position="49"/>
    </location>
</feature>
<reference evidence="3" key="1">
    <citation type="submission" date="2016-10" db="EMBL/GenBank/DDBJ databases">
        <authorList>
            <person name="Varghese N."/>
            <person name="Submissions S."/>
        </authorList>
    </citation>
    <scope>NUCLEOTIDE SEQUENCE [LARGE SCALE GENOMIC DNA]</scope>
    <source>
        <strain evidence="3">DSM 17298</strain>
    </source>
</reference>
<evidence type="ECO:0000313" key="2">
    <source>
        <dbReference type="EMBL" id="SEF73168.1"/>
    </source>
</evidence>
<dbReference type="Proteomes" id="UP000236736">
    <property type="component" value="Unassembled WGS sequence"/>
</dbReference>
<dbReference type="EMBL" id="FNVR01000004">
    <property type="protein sequence ID" value="SEF73168.1"/>
    <property type="molecule type" value="Genomic_DNA"/>
</dbReference>